<dbReference type="Proteomes" id="UP000800096">
    <property type="component" value="Unassembled WGS sequence"/>
</dbReference>
<dbReference type="CDD" id="cd17039">
    <property type="entry name" value="Ubl_ubiquitin_like"/>
    <property type="match status" value="1"/>
</dbReference>
<comment type="subcellular location">
    <subcellularLocation>
        <location evidence="1">Membrane</location>
    </subcellularLocation>
</comment>
<feature type="transmembrane region" description="Helical" evidence="6">
    <location>
        <begin position="619"/>
        <end position="637"/>
    </location>
</feature>
<evidence type="ECO:0000256" key="3">
    <source>
        <dbReference type="ARBA" id="ARBA00022989"/>
    </source>
</evidence>
<evidence type="ECO:0000256" key="6">
    <source>
        <dbReference type="SAM" id="Phobius"/>
    </source>
</evidence>
<evidence type="ECO:0000256" key="5">
    <source>
        <dbReference type="SAM" id="MobiDB-lite"/>
    </source>
</evidence>
<keyword evidence="3 6" id="KW-1133">Transmembrane helix</keyword>
<dbReference type="GO" id="GO:0016020">
    <property type="term" value="C:membrane"/>
    <property type="evidence" value="ECO:0007669"/>
    <property type="project" value="UniProtKB-SubCell"/>
</dbReference>
<evidence type="ECO:0000256" key="1">
    <source>
        <dbReference type="ARBA" id="ARBA00004370"/>
    </source>
</evidence>
<feature type="region of interest" description="Disordered" evidence="5">
    <location>
        <begin position="542"/>
        <end position="588"/>
    </location>
</feature>
<feature type="compositionally biased region" description="Pro residues" evidence="5">
    <location>
        <begin position="134"/>
        <end position="144"/>
    </location>
</feature>
<dbReference type="PANTHER" id="PTHR12943:SF27">
    <property type="entry name" value="HOMOCYSTEINE-INDUCED ENDOPLASMIC RETICULUM PROTEIN, ISOFORM A"/>
    <property type="match status" value="1"/>
</dbReference>
<feature type="compositionally biased region" description="Low complexity" evidence="5">
    <location>
        <begin position="550"/>
        <end position="586"/>
    </location>
</feature>
<feature type="region of interest" description="Disordered" evidence="5">
    <location>
        <begin position="100"/>
        <end position="177"/>
    </location>
</feature>
<keyword evidence="2 6" id="KW-0812">Transmembrane</keyword>
<dbReference type="EMBL" id="ML979137">
    <property type="protein sequence ID" value="KAF1914552.1"/>
    <property type="molecule type" value="Genomic_DNA"/>
</dbReference>
<feature type="region of interest" description="Disordered" evidence="5">
    <location>
        <begin position="410"/>
        <end position="470"/>
    </location>
</feature>
<dbReference type="Gene3D" id="3.10.20.90">
    <property type="entry name" value="Phosphatidylinositol 3-kinase Catalytic Subunit, Chain A, domain 1"/>
    <property type="match status" value="1"/>
</dbReference>
<feature type="compositionally biased region" description="Basic residues" evidence="5">
    <location>
        <begin position="151"/>
        <end position="164"/>
    </location>
</feature>
<feature type="region of interest" description="Disordered" evidence="5">
    <location>
        <begin position="736"/>
        <end position="792"/>
    </location>
</feature>
<dbReference type="SUPFAM" id="SSF54236">
    <property type="entry name" value="Ubiquitin-like"/>
    <property type="match status" value="1"/>
</dbReference>
<feature type="compositionally biased region" description="Low complexity" evidence="5">
    <location>
        <begin position="197"/>
        <end position="207"/>
    </location>
</feature>
<gene>
    <name evidence="8" type="ORF">BDU57DRAFT_297531</name>
</gene>
<feature type="compositionally biased region" description="Basic and acidic residues" evidence="5">
    <location>
        <begin position="736"/>
        <end position="757"/>
    </location>
</feature>
<feature type="compositionally biased region" description="Pro residues" evidence="5">
    <location>
        <begin position="208"/>
        <end position="217"/>
    </location>
</feature>
<evidence type="ECO:0000313" key="8">
    <source>
        <dbReference type="EMBL" id="KAF1914552.1"/>
    </source>
</evidence>
<keyword evidence="4 6" id="KW-0472">Membrane</keyword>
<organism evidence="8 9">
    <name type="scientific">Ampelomyces quisqualis</name>
    <name type="common">Powdery mildew agent</name>
    <dbReference type="NCBI Taxonomy" id="50730"/>
    <lineage>
        <taxon>Eukaryota</taxon>
        <taxon>Fungi</taxon>
        <taxon>Dikarya</taxon>
        <taxon>Ascomycota</taxon>
        <taxon>Pezizomycotina</taxon>
        <taxon>Dothideomycetes</taxon>
        <taxon>Pleosporomycetidae</taxon>
        <taxon>Pleosporales</taxon>
        <taxon>Pleosporineae</taxon>
        <taxon>Phaeosphaeriaceae</taxon>
        <taxon>Ampelomyces</taxon>
    </lineage>
</organism>
<feature type="compositionally biased region" description="Low complexity" evidence="5">
    <location>
        <begin position="442"/>
        <end position="457"/>
    </location>
</feature>
<name>A0A6A5QGR3_AMPQU</name>
<accession>A0A6A5QGR3</accession>
<dbReference type="InterPro" id="IPR029071">
    <property type="entry name" value="Ubiquitin-like_domsf"/>
</dbReference>
<feature type="transmembrane region" description="Helical" evidence="6">
    <location>
        <begin position="594"/>
        <end position="612"/>
    </location>
</feature>
<protein>
    <recommendedName>
        <fullName evidence="7">Ubiquitin-like domain-containing protein</fullName>
    </recommendedName>
</protein>
<reference evidence="8" key="1">
    <citation type="journal article" date="2020" name="Stud. Mycol.">
        <title>101 Dothideomycetes genomes: a test case for predicting lifestyles and emergence of pathogens.</title>
        <authorList>
            <person name="Haridas S."/>
            <person name="Albert R."/>
            <person name="Binder M."/>
            <person name="Bloem J."/>
            <person name="Labutti K."/>
            <person name="Salamov A."/>
            <person name="Andreopoulos B."/>
            <person name="Baker S."/>
            <person name="Barry K."/>
            <person name="Bills G."/>
            <person name="Bluhm B."/>
            <person name="Cannon C."/>
            <person name="Castanera R."/>
            <person name="Culley D."/>
            <person name="Daum C."/>
            <person name="Ezra D."/>
            <person name="Gonzalez J."/>
            <person name="Henrissat B."/>
            <person name="Kuo A."/>
            <person name="Liang C."/>
            <person name="Lipzen A."/>
            <person name="Lutzoni F."/>
            <person name="Magnuson J."/>
            <person name="Mondo S."/>
            <person name="Nolan M."/>
            <person name="Ohm R."/>
            <person name="Pangilinan J."/>
            <person name="Park H.-J."/>
            <person name="Ramirez L."/>
            <person name="Alfaro M."/>
            <person name="Sun H."/>
            <person name="Tritt A."/>
            <person name="Yoshinaga Y."/>
            <person name="Zwiers L.-H."/>
            <person name="Turgeon B."/>
            <person name="Goodwin S."/>
            <person name="Spatafora J."/>
            <person name="Crous P."/>
            <person name="Grigoriev I."/>
        </authorList>
    </citation>
    <scope>NUCLEOTIDE SEQUENCE</scope>
    <source>
        <strain evidence="8">HMLAC05119</strain>
    </source>
</reference>
<feature type="domain" description="Ubiquitin-like" evidence="7">
    <location>
        <begin position="6"/>
        <end position="71"/>
    </location>
</feature>
<evidence type="ECO:0000259" key="7">
    <source>
        <dbReference type="PROSITE" id="PS50053"/>
    </source>
</evidence>
<feature type="compositionally biased region" description="Polar residues" evidence="5">
    <location>
        <begin position="422"/>
        <end position="441"/>
    </location>
</feature>
<dbReference type="OrthoDB" id="21589at2759"/>
<dbReference type="PROSITE" id="PS50053">
    <property type="entry name" value="UBIQUITIN_2"/>
    <property type="match status" value="1"/>
</dbReference>
<feature type="compositionally biased region" description="Pro residues" evidence="5">
    <location>
        <begin position="106"/>
        <end position="115"/>
    </location>
</feature>
<dbReference type="InterPro" id="IPR000626">
    <property type="entry name" value="Ubiquitin-like_dom"/>
</dbReference>
<dbReference type="InterPro" id="IPR039751">
    <property type="entry name" value="HERPUD1/2"/>
</dbReference>
<feature type="compositionally biased region" description="Pro residues" evidence="5">
    <location>
        <begin position="233"/>
        <end position="242"/>
    </location>
</feature>
<proteinExistence type="predicted"/>
<dbReference type="PANTHER" id="PTHR12943">
    <property type="entry name" value="HOMOCYSTEINE-RESPONSIVE ENDOPLASMIC RETICULUM-RESIDENT UNIQUITIN-LIKE DOMAIN HERPUD PROTEIN FAMILY MEMBER"/>
    <property type="match status" value="1"/>
</dbReference>
<dbReference type="AlphaFoldDB" id="A0A6A5QGR3"/>
<dbReference type="GO" id="GO:0030968">
    <property type="term" value="P:endoplasmic reticulum unfolded protein response"/>
    <property type="evidence" value="ECO:0007669"/>
    <property type="project" value="TreeGrafter"/>
</dbReference>
<sequence length="792" mass="85889">MAAEASTINLKILSPSAEVEGGVSFADLPTTTTVQELRSRIHDAVPSKPGPERMRLIYRGRVVANEAATLGAVFGADNIRESKDQSLHLVLRELPIQAAPRAATAPPNPFRPPEQAPTAASPPLHTNPFRTVPQPRPASQPQPQTPQAQPHRQHQHVHPPHVHHHDLPGPPNPFQVPLPHVLQQHLAHTLAMAQAQQMNNAHAAAAAPAPPAPPGQPLEPDAHPNNNAQAPPAGLPPLPGMGPPNAGRPVIQEGIGPNGERWSVSFSSATIPVQGPQPLFPRPLAPQFDFGAPPRHLASPGPAEALDRLLPRLRFILESARQDMENLRLLLQASAQPASQAGPRASTTPPPWRLERMRQLNFTMAQNLNTLERGLVVITADPSLTNNPDVIILRQSATELRRRLEEMDRTIRQQVGVGPANQAPSVDGESSTSQPGASTIATPSTVSSQPQSQSAPSTLPPNAPEELFLLSSPQGPVGILFDQRGTYTTAPMVQTLPFQTFTNQFAHNRQLIAGLGQQIAQISHLHGHNEQLRNQLANIQPTPTQEPAVTGQTQNQAQGADQGQPQAQNQPANPDANANPAPNAQGENDRVGNIAGHLWLVFKLACFVYFFSGTGWYKSLLLGLIAGGVYLAQIGMFEQQFALLRHHFEAVLPVGALAERAVRPAAEPRRNMTPEEAARRLLQQHQDQRTGWIRSSFRTAERSFAIFVASLWPGIGERMVHAQEERVRAERAAEEQRVRLEEEETKKRQEEAQKLQHGEPSAAEAAQDQSPSSAKGKEKAQVAPVESPDSTR</sequence>
<evidence type="ECO:0000256" key="2">
    <source>
        <dbReference type="ARBA" id="ARBA00022692"/>
    </source>
</evidence>
<evidence type="ECO:0000256" key="4">
    <source>
        <dbReference type="ARBA" id="ARBA00023136"/>
    </source>
</evidence>
<keyword evidence="9" id="KW-1185">Reference proteome</keyword>
<feature type="region of interest" description="Disordered" evidence="5">
    <location>
        <begin position="197"/>
        <end position="263"/>
    </location>
</feature>
<evidence type="ECO:0000313" key="9">
    <source>
        <dbReference type="Proteomes" id="UP000800096"/>
    </source>
</evidence>